<dbReference type="PANTHER" id="PTHR35441">
    <property type="entry name" value="CIRCADIAN-ASSOCIATED TRANSCRIPTIONAL REPRESSOR"/>
    <property type="match status" value="1"/>
</dbReference>
<dbReference type="Pfam" id="PF15673">
    <property type="entry name" value="Ciart"/>
    <property type="match status" value="1"/>
</dbReference>
<keyword evidence="3" id="KW-1185">Reference proteome</keyword>
<dbReference type="InterPro" id="IPR031373">
    <property type="entry name" value="Ciart"/>
</dbReference>
<evidence type="ECO:0000256" key="1">
    <source>
        <dbReference type="SAM" id="MobiDB-lite"/>
    </source>
</evidence>
<feature type="compositionally biased region" description="Basic residues" evidence="1">
    <location>
        <begin position="319"/>
        <end position="329"/>
    </location>
</feature>
<dbReference type="EMBL" id="OY660884">
    <property type="protein sequence ID" value="CAJ1083289.1"/>
    <property type="molecule type" value="Genomic_DNA"/>
</dbReference>
<dbReference type="GO" id="GO:0032922">
    <property type="term" value="P:circadian regulation of gene expression"/>
    <property type="evidence" value="ECO:0007669"/>
    <property type="project" value="InterPro"/>
</dbReference>
<dbReference type="Proteomes" id="UP001178508">
    <property type="component" value="Chromosome 21"/>
</dbReference>
<feature type="compositionally biased region" description="Polar residues" evidence="1">
    <location>
        <begin position="1"/>
        <end position="10"/>
    </location>
</feature>
<dbReference type="GO" id="GO:0045892">
    <property type="term" value="P:negative regulation of DNA-templated transcription"/>
    <property type="evidence" value="ECO:0007669"/>
    <property type="project" value="TreeGrafter"/>
</dbReference>
<dbReference type="GO" id="GO:0005634">
    <property type="term" value="C:nucleus"/>
    <property type="evidence" value="ECO:0007669"/>
    <property type="project" value="TreeGrafter"/>
</dbReference>
<feature type="region of interest" description="Disordered" evidence="1">
    <location>
        <begin position="252"/>
        <end position="329"/>
    </location>
</feature>
<feature type="compositionally biased region" description="Acidic residues" evidence="1">
    <location>
        <begin position="28"/>
        <end position="42"/>
    </location>
</feature>
<sequence>MTSIGTSSKWPSYDFHPPSSSYLHSESEQTEDEADVLSEGEGDNVRTRKSLSGVDEVTLIKSYHGFPAHLDHLRCRSGRPEHASTASSLGVAALGSSSVTPGDLAFAQKCTDLRRFTRPLLDLLNGLKTGRFDKGLSSFQQSVAMDRLQKILGTLQRPEMGEKHLQNLLQIEIMLKIWFPQVAFRSTHTSSQKTTPRISTHWRKNQLHIPVKKRKMSWLDPDNSGTVLIKNKYQRHGTQGSSQAALHTISTPSPLSLKKQKTPAAETCEPAGSRQKRPTPEFSLHSPCGSPAAQDSVVSSSDSISSSDSPYLALAGHVNTRKCNSKPAE</sequence>
<feature type="compositionally biased region" description="Low complexity" evidence="1">
    <location>
        <begin position="295"/>
        <end position="309"/>
    </location>
</feature>
<gene>
    <name evidence="2" type="ORF">XNOV1_A031215</name>
</gene>
<dbReference type="GO" id="GO:0000978">
    <property type="term" value="F:RNA polymerase II cis-regulatory region sequence-specific DNA binding"/>
    <property type="evidence" value="ECO:0007669"/>
    <property type="project" value="TreeGrafter"/>
</dbReference>
<proteinExistence type="predicted"/>
<reference evidence="2" key="1">
    <citation type="submission" date="2023-08" db="EMBL/GenBank/DDBJ databases">
        <authorList>
            <person name="Alioto T."/>
            <person name="Alioto T."/>
            <person name="Gomez Garrido J."/>
        </authorList>
    </citation>
    <scope>NUCLEOTIDE SEQUENCE</scope>
</reference>
<evidence type="ECO:0000313" key="3">
    <source>
        <dbReference type="Proteomes" id="UP001178508"/>
    </source>
</evidence>
<dbReference type="AlphaFoldDB" id="A0AAV1HET2"/>
<name>A0AAV1HET2_XYRNO</name>
<organism evidence="2 3">
    <name type="scientific">Xyrichtys novacula</name>
    <name type="common">Pearly razorfish</name>
    <name type="synonym">Hemipteronotus novacula</name>
    <dbReference type="NCBI Taxonomy" id="13765"/>
    <lineage>
        <taxon>Eukaryota</taxon>
        <taxon>Metazoa</taxon>
        <taxon>Chordata</taxon>
        <taxon>Craniata</taxon>
        <taxon>Vertebrata</taxon>
        <taxon>Euteleostomi</taxon>
        <taxon>Actinopterygii</taxon>
        <taxon>Neopterygii</taxon>
        <taxon>Teleostei</taxon>
        <taxon>Neoteleostei</taxon>
        <taxon>Acanthomorphata</taxon>
        <taxon>Eupercaria</taxon>
        <taxon>Labriformes</taxon>
        <taxon>Labridae</taxon>
        <taxon>Xyrichtys</taxon>
    </lineage>
</organism>
<evidence type="ECO:0000313" key="2">
    <source>
        <dbReference type="EMBL" id="CAJ1083289.1"/>
    </source>
</evidence>
<accession>A0AAV1HET2</accession>
<protein>
    <submittedName>
        <fullName evidence="2">Uncharacterized protein LOC117827561</fullName>
    </submittedName>
</protein>
<dbReference type="PANTHER" id="PTHR35441:SF1">
    <property type="entry name" value="CIRCADIAN-ASSOCIATED TRANSCRIPTIONAL REPRESSOR"/>
    <property type="match status" value="1"/>
</dbReference>
<feature type="region of interest" description="Disordered" evidence="1">
    <location>
        <begin position="1"/>
        <end position="49"/>
    </location>
</feature>